<comment type="similarity">
    <text evidence="4">Belongs to the YcgR family.</text>
</comment>
<dbReference type="GO" id="GO:0071945">
    <property type="term" value="P:regulation of bacterial-type flagellum-dependent cell motility by regulation of motor speed"/>
    <property type="evidence" value="ECO:0007669"/>
    <property type="project" value="UniProtKB-UniRule"/>
</dbReference>
<keyword evidence="1 4" id="KW-0973">c-di-GMP</keyword>
<accession>A0A974SSC2</accession>
<keyword evidence="7" id="KW-0969">Cilium</keyword>
<comment type="subunit">
    <text evidence="4">Monomer. Interacts with the flagellar basal bodies.</text>
</comment>
<evidence type="ECO:0000256" key="4">
    <source>
        <dbReference type="HAMAP-Rule" id="MF_01457"/>
    </source>
</evidence>
<evidence type="ECO:0000259" key="5">
    <source>
        <dbReference type="Pfam" id="PF07238"/>
    </source>
</evidence>
<dbReference type="GO" id="GO:0035438">
    <property type="term" value="F:cyclic-di-GMP binding"/>
    <property type="evidence" value="ECO:0007669"/>
    <property type="project" value="UniProtKB-UniRule"/>
</dbReference>
<comment type="function">
    <text evidence="4">Acts as a flagellar brake, regulating swimming and swarming in a bis-(3'-5') cyclic diguanylic acid (c-di-GMP)-dependent manner. Binds 1 c-di-GMP dimer per subunit. Increasing levels of c-di-GMP lead to decreased motility.</text>
</comment>
<dbReference type="HAMAP" id="MF_01457">
    <property type="entry name" value="YcgR"/>
    <property type="match status" value="1"/>
</dbReference>
<dbReference type="Pfam" id="PF07317">
    <property type="entry name" value="PilZN"/>
    <property type="match status" value="1"/>
</dbReference>
<sequence length="267" mass="30176">MSENEVPSGTSSASSKLELEQEGIYGKYLLHSRTEIIFVLRAVLQKSSLITVYFDQGRSFLLTSLLDVDAERGTLTFDMGSDEEMNNRALKADRFVFTTSLDKVKVQFSLKRLELVKHANRPALRGIIPESVLRLQRREYYRLTTPVANPVRCKLTVKRPDGATVPMELPLLDISGGGVGLMVKPEFKEDFLVGTGFRDCRIELPEEGVLVCNLVVRNAFDVTTKSGNQHLRVGCEYEDLPGTRLTMIQRYITRVERERKARLSGME</sequence>
<evidence type="ECO:0000256" key="1">
    <source>
        <dbReference type="ARBA" id="ARBA00022636"/>
    </source>
</evidence>
<keyword evidence="7" id="KW-0966">Cell projection</keyword>
<dbReference type="Proteomes" id="UP000663444">
    <property type="component" value="Chromosome"/>
</dbReference>
<dbReference type="RefSeq" id="WP_203389008.1">
    <property type="nucleotide sequence ID" value="NZ_CP064781.1"/>
</dbReference>
<dbReference type="GO" id="GO:0009425">
    <property type="term" value="C:bacterial-type flagellum basal body"/>
    <property type="evidence" value="ECO:0007669"/>
    <property type="project" value="UniProtKB-SubCell"/>
</dbReference>
<keyword evidence="8" id="KW-1185">Reference proteome</keyword>
<dbReference type="EMBL" id="CP064781">
    <property type="protein sequence ID" value="QRJ65477.1"/>
    <property type="molecule type" value="Genomic_DNA"/>
</dbReference>
<gene>
    <name evidence="4" type="primary">ycgR</name>
    <name evidence="7" type="ORF">IWH25_09190</name>
</gene>
<keyword evidence="2 4" id="KW-0547">Nucleotide-binding</keyword>
<evidence type="ECO:0000256" key="3">
    <source>
        <dbReference type="ARBA" id="ARBA00023143"/>
    </source>
</evidence>
<evidence type="ECO:0000256" key="2">
    <source>
        <dbReference type="ARBA" id="ARBA00022741"/>
    </source>
</evidence>
<evidence type="ECO:0000313" key="8">
    <source>
        <dbReference type="Proteomes" id="UP000663444"/>
    </source>
</evidence>
<proteinExistence type="inferred from homology"/>
<reference evidence="7" key="1">
    <citation type="submission" date="2020-11" db="EMBL/GenBank/DDBJ databases">
        <title>Azospira restricta DSM 18626 genome sequence.</title>
        <authorList>
            <person name="Moe W.M."/>
        </authorList>
    </citation>
    <scope>NUCLEOTIDE SEQUENCE</scope>
    <source>
        <strain evidence="7">DSM 18626</strain>
    </source>
</reference>
<feature type="domain" description="Type III secretion system flagellar brake protein YcgR PilZN" evidence="6">
    <location>
        <begin position="28"/>
        <end position="134"/>
    </location>
</feature>
<evidence type="ECO:0000313" key="7">
    <source>
        <dbReference type="EMBL" id="QRJ65477.1"/>
    </source>
</evidence>
<dbReference type="InterPro" id="IPR009875">
    <property type="entry name" value="PilZ_domain"/>
</dbReference>
<dbReference type="InterPro" id="IPR009926">
    <property type="entry name" value="T3SS_YcgR_PilZN"/>
</dbReference>
<protein>
    <recommendedName>
        <fullName evidence="4">Flagellar brake protein YcgR</fullName>
    </recommendedName>
    <alternativeName>
        <fullName evidence="4">Cyclic di-GMP binding protein YcgR</fullName>
    </alternativeName>
</protein>
<dbReference type="AlphaFoldDB" id="A0A974SSC2"/>
<dbReference type="Pfam" id="PF07238">
    <property type="entry name" value="PilZ"/>
    <property type="match status" value="1"/>
</dbReference>
<keyword evidence="3 4" id="KW-0975">Bacterial flagellum</keyword>
<dbReference type="KEGG" id="ares:IWH25_09190"/>
<dbReference type="Gene3D" id="2.30.110.10">
    <property type="entry name" value="Electron Transport, Fmn-binding Protein, Chain A"/>
    <property type="match status" value="1"/>
</dbReference>
<organism evidence="7 8">
    <name type="scientific">Azospira restricta</name>
    <dbReference type="NCBI Taxonomy" id="404405"/>
    <lineage>
        <taxon>Bacteria</taxon>
        <taxon>Pseudomonadati</taxon>
        <taxon>Pseudomonadota</taxon>
        <taxon>Betaproteobacteria</taxon>
        <taxon>Rhodocyclales</taxon>
        <taxon>Rhodocyclaceae</taxon>
        <taxon>Azospira</taxon>
    </lineage>
</organism>
<name>A0A974SSC2_9RHOO</name>
<dbReference type="Gene3D" id="2.40.10.220">
    <property type="entry name" value="predicted glycosyltransferase like domains"/>
    <property type="match status" value="1"/>
</dbReference>
<dbReference type="GO" id="GO:0071973">
    <property type="term" value="P:bacterial-type flagellum-dependent cell motility"/>
    <property type="evidence" value="ECO:0007669"/>
    <property type="project" value="UniProtKB-UniRule"/>
</dbReference>
<dbReference type="InterPro" id="IPR012349">
    <property type="entry name" value="Split_barrel_FMN-bd"/>
</dbReference>
<dbReference type="InterPro" id="IPR023787">
    <property type="entry name" value="T3SS_YcgR"/>
</dbReference>
<keyword evidence="7" id="KW-0282">Flagellum</keyword>
<feature type="domain" description="PilZ" evidence="5">
    <location>
        <begin position="136"/>
        <end position="253"/>
    </location>
</feature>
<comment type="subcellular location">
    <subcellularLocation>
        <location evidence="4">Bacterial flagellum basal body</location>
    </subcellularLocation>
</comment>
<evidence type="ECO:0000259" key="6">
    <source>
        <dbReference type="Pfam" id="PF07317"/>
    </source>
</evidence>